<keyword evidence="3" id="KW-1185">Reference proteome</keyword>
<feature type="domain" description="YprB ribonuclease H-like" evidence="1">
    <location>
        <begin position="382"/>
        <end position="560"/>
    </location>
</feature>
<dbReference type="EMBL" id="CP049865">
    <property type="protein sequence ID" value="QIK71500.1"/>
    <property type="molecule type" value="Genomic_DNA"/>
</dbReference>
<dbReference type="RefSeq" id="WP_166231964.1">
    <property type="nucleotide sequence ID" value="NZ_CP049865.1"/>
</dbReference>
<dbReference type="NCBIfam" id="TIGR03491">
    <property type="entry name" value="TM0106 family RecB-like putative nuclease"/>
    <property type="match status" value="1"/>
</dbReference>
<protein>
    <submittedName>
        <fullName evidence="2">TM0106 family RecB-like putative nuclease</fullName>
    </submittedName>
</protein>
<dbReference type="SUPFAM" id="SSF53098">
    <property type="entry name" value="Ribonuclease H-like"/>
    <property type="match status" value="1"/>
</dbReference>
<reference evidence="2 3" key="1">
    <citation type="submission" date="2020-03" db="EMBL/GenBank/DDBJ databases">
        <title>Propioniciclava sp. nov., isolated from Hydrophilus acuminatus.</title>
        <authorList>
            <person name="Hyun D.-W."/>
            <person name="Bae J.-W."/>
        </authorList>
    </citation>
    <scope>NUCLEOTIDE SEQUENCE [LARGE SCALE GENOMIC DNA]</scope>
    <source>
        <strain evidence="2 3">HDW11</strain>
    </source>
</reference>
<dbReference type="InterPro" id="IPR012337">
    <property type="entry name" value="RNaseH-like_sf"/>
</dbReference>
<evidence type="ECO:0000259" key="1">
    <source>
        <dbReference type="Pfam" id="PF13482"/>
    </source>
</evidence>
<dbReference type="InterPro" id="IPR019993">
    <property type="entry name" value="RecB_nuclease_TM0106_put"/>
</dbReference>
<gene>
    <name evidence="2" type="ORF">G7070_03390</name>
</gene>
<accession>A0A6G7Y3V1</accession>
<dbReference type="KEGG" id="prv:G7070_03390"/>
<proteinExistence type="predicted"/>
<dbReference type="Proteomes" id="UP000501058">
    <property type="component" value="Chromosome"/>
</dbReference>
<evidence type="ECO:0000313" key="3">
    <source>
        <dbReference type="Proteomes" id="UP000501058"/>
    </source>
</evidence>
<name>A0A6G7Y3V1_9ACTN</name>
<evidence type="ECO:0000313" key="2">
    <source>
        <dbReference type="EMBL" id="QIK71500.1"/>
    </source>
</evidence>
<dbReference type="AlphaFoldDB" id="A0A6G7Y3V1"/>
<dbReference type="Pfam" id="PF13482">
    <property type="entry name" value="RNase_H_2"/>
    <property type="match status" value="1"/>
</dbReference>
<sequence>MAGEFVLDAYAARSCPLKTVHRFTPGLEPPIDRPPDPPFFHDAEAIEAEVYGLLLAADAETADLRGTRAADTVAAEQATIAAMRAGAPLILAPTLPRDRAGHRTGHPSLLVRETGDGPGYHPVQIKFHRVLESTAPDSPPLYATTLGAPRELTTVPARGYRWRHRLAAALQLAHYWRMLEASGYAAQRPAGGLIGLDRIPVHGGQPGQVITWLDLAAPRVPQNPDTVPVPRDADPTSVLERYDADFATRVALATDALSADPHDPPPLTPILTPECRGCVWLPRCTTFLDADDLTRRINKSPLDAHEVTTLRGLGIDTVPDLAHTELDGLLADYLPRASHRDDAEDRLRRAHHRARLLDSGVALERETSGELPLPRHDLEIDVDIETSADDRVYLWGFWIDDPEAGEPYARQFVSFTDLDAEGERALAAEAMAWLRVLVEGRDAAVYHYSDYETVRLGRLAAHLGELGAWAQGWATAHFVDLFTVVRENFFGANGLGLKVVASAVAGFEWRDDEPGGLNSQAWFADAVHASDDLEREIARIRVLEYNEDDVRATWHLRRWLRTQD</sequence>
<organism evidence="2 3">
    <name type="scientific">Propioniciclava coleopterorum</name>
    <dbReference type="NCBI Taxonomy" id="2714937"/>
    <lineage>
        <taxon>Bacteria</taxon>
        <taxon>Bacillati</taxon>
        <taxon>Actinomycetota</taxon>
        <taxon>Actinomycetes</taxon>
        <taxon>Propionibacteriales</taxon>
        <taxon>Propionibacteriaceae</taxon>
        <taxon>Propioniciclava</taxon>
    </lineage>
</organism>
<dbReference type="InterPro" id="IPR038720">
    <property type="entry name" value="YprB_RNase_H-like_dom"/>
</dbReference>